<dbReference type="InterPro" id="IPR036116">
    <property type="entry name" value="FN3_sf"/>
</dbReference>
<dbReference type="EMBL" id="MN740179">
    <property type="protein sequence ID" value="QHT92149.1"/>
    <property type="molecule type" value="Genomic_DNA"/>
</dbReference>
<dbReference type="SMART" id="SM00060">
    <property type="entry name" value="FN3"/>
    <property type="match status" value="2"/>
</dbReference>
<feature type="region of interest" description="Disordered" evidence="1">
    <location>
        <begin position="515"/>
        <end position="538"/>
    </location>
</feature>
<feature type="region of interest" description="Disordered" evidence="1">
    <location>
        <begin position="458"/>
        <end position="483"/>
    </location>
</feature>
<dbReference type="CDD" id="cd00063">
    <property type="entry name" value="FN3"/>
    <property type="match status" value="2"/>
</dbReference>
<organism evidence="3">
    <name type="scientific">viral metagenome</name>
    <dbReference type="NCBI Taxonomy" id="1070528"/>
    <lineage>
        <taxon>unclassified sequences</taxon>
        <taxon>metagenomes</taxon>
        <taxon>organismal metagenomes</taxon>
    </lineage>
</organism>
<evidence type="ECO:0000256" key="1">
    <source>
        <dbReference type="SAM" id="MobiDB-lite"/>
    </source>
</evidence>
<name>A0A6C0IH63_9ZZZZ</name>
<dbReference type="Gene3D" id="2.60.40.10">
    <property type="entry name" value="Immunoglobulins"/>
    <property type="match status" value="2"/>
</dbReference>
<proteinExistence type="predicted"/>
<dbReference type="InterPro" id="IPR003961">
    <property type="entry name" value="FN3_dom"/>
</dbReference>
<protein>
    <recommendedName>
        <fullName evidence="2">Fibronectin type-III domain-containing protein</fullName>
    </recommendedName>
</protein>
<dbReference type="InterPro" id="IPR049304">
    <property type="entry name" value="Gly_rich_dom"/>
</dbReference>
<dbReference type="SUPFAM" id="SSF49265">
    <property type="entry name" value="Fibronectin type III"/>
    <property type="match status" value="1"/>
</dbReference>
<dbReference type="Pfam" id="PF21722">
    <property type="entry name" value="Gly_rich_2"/>
    <property type="match status" value="2"/>
</dbReference>
<reference evidence="3" key="1">
    <citation type="journal article" date="2020" name="Nature">
        <title>Giant virus diversity and host interactions through global metagenomics.</title>
        <authorList>
            <person name="Schulz F."/>
            <person name="Roux S."/>
            <person name="Paez-Espino D."/>
            <person name="Jungbluth S."/>
            <person name="Walsh D.A."/>
            <person name="Denef V.J."/>
            <person name="McMahon K.D."/>
            <person name="Konstantinidis K.T."/>
            <person name="Eloe-Fadrosh E.A."/>
            <person name="Kyrpides N.C."/>
            <person name="Woyke T."/>
        </authorList>
    </citation>
    <scope>NUCLEOTIDE SEQUENCE</scope>
    <source>
        <strain evidence="3">GVMAG-M-3300023184-86</strain>
    </source>
</reference>
<dbReference type="AlphaFoldDB" id="A0A6C0IH63"/>
<evidence type="ECO:0000313" key="3">
    <source>
        <dbReference type="EMBL" id="QHT92149.1"/>
    </source>
</evidence>
<sequence>MTDKNFNLFGFNIRDNNSITRGQSNLDYNLGKLSNTLGSTTRIYKHCSKYSSEPLNCTFRFGINSSNILSSIIPPITPPITPPIIPPNNLNISEPPTNLITTIGNGEATISFTPGLNLGPAITNYLYSLDGVNYLSSGSISSPIRIPGLTNGVTYNITLKAVNTNGSSSASNSVSVTPSNSGPLAPVLTSVTFKTTDTMIIAFTQDSSGITITNYKYSIDGGNNYTAFSPVDIISPVTISGLSSNTTYNISLKAVSAVGESASSNTIRETTYANVNYVTFTDVGSSTWTAPDGVTFVQYLVVGGGGGGGATYSKINVLGNVLVTGTPQAGAYWINNVNLTNQRYLGRMYYGTNTTYQNSVSFTDPVRLTASENILGDANARYDYNKWYGGIEIVYSLNGLVTTSNWVPPYQINSTQTNNISGGSGGGSGGQLKALTGTNIYTVTPGTQYTIVVGAGGQGGQSGTNSETNGSPGGDSSFDTITSYGGSGGAFSRNMVQLQDTNKFGKGGNGGQGYGNLVGGSGGGQNSSNNYGQFNSSGTGSLGSPTNFYGSYQYYGPGGNGGVPNTVASGTTLANVGKGGNGTGATLNSFANGIDGGSGLVVIRYYT</sequence>
<feature type="compositionally biased region" description="Low complexity" evidence="1">
    <location>
        <begin position="526"/>
        <end position="538"/>
    </location>
</feature>
<feature type="compositionally biased region" description="Gly residues" evidence="1">
    <location>
        <begin position="515"/>
        <end position="525"/>
    </location>
</feature>
<accession>A0A6C0IH63</accession>
<evidence type="ECO:0000259" key="2">
    <source>
        <dbReference type="PROSITE" id="PS50853"/>
    </source>
</evidence>
<feature type="domain" description="Fibronectin type-III" evidence="2">
    <location>
        <begin position="92"/>
        <end position="182"/>
    </location>
</feature>
<dbReference type="InterPro" id="IPR013783">
    <property type="entry name" value="Ig-like_fold"/>
</dbReference>
<dbReference type="PROSITE" id="PS50853">
    <property type="entry name" value="FN3"/>
    <property type="match status" value="2"/>
</dbReference>
<feature type="domain" description="Fibronectin type-III" evidence="2">
    <location>
        <begin position="185"/>
        <end position="274"/>
    </location>
</feature>